<comment type="caution">
    <text evidence="2">The sequence shown here is derived from an EMBL/GenBank/DDBJ whole genome shotgun (WGS) entry which is preliminary data.</text>
</comment>
<evidence type="ECO:0000313" key="3">
    <source>
        <dbReference type="Proteomes" id="UP000284763"/>
    </source>
</evidence>
<dbReference type="EMBL" id="QZAB01000158">
    <property type="protein sequence ID" value="RQD89278.1"/>
    <property type="molecule type" value="Genomic_DNA"/>
</dbReference>
<name>A0A424Z404_9EURY</name>
<evidence type="ECO:0000259" key="1">
    <source>
        <dbReference type="PROSITE" id="PS51742"/>
    </source>
</evidence>
<proteinExistence type="predicted"/>
<dbReference type="AlphaFoldDB" id="A0A424Z404"/>
<dbReference type="PANTHER" id="PTHR34988">
    <property type="entry name" value="PROTEIN, PUTATIVE-RELATED"/>
    <property type="match status" value="1"/>
</dbReference>
<sequence length="150" mass="16696">MQYYKTSIKRIFTVRMDHGDNLIHGIEKLAVQEQIRSGFMILLGASEDISLVTGPKAPIIPPQVNVTDFNEVGEILGIGNIFLEDNLPKIHLHAAIGNGEDIKVGCIRDKAHTFMTVEILIIELDIGDIQRIKDETKGFSPITFPRSENS</sequence>
<dbReference type="Pfam" id="PF03479">
    <property type="entry name" value="PCC"/>
    <property type="match status" value="1"/>
</dbReference>
<dbReference type="PANTHER" id="PTHR34988:SF1">
    <property type="entry name" value="DNA-BINDING PROTEIN"/>
    <property type="match status" value="1"/>
</dbReference>
<dbReference type="Gene3D" id="3.30.1330.80">
    <property type="entry name" value="Hypothetical protein, similar to alpha- acetolactate decarboxylase, domain 2"/>
    <property type="match status" value="1"/>
</dbReference>
<accession>A0A424Z404</accession>
<dbReference type="Proteomes" id="UP000284763">
    <property type="component" value="Unassembled WGS sequence"/>
</dbReference>
<dbReference type="InterPro" id="IPR005175">
    <property type="entry name" value="PPC_dom"/>
</dbReference>
<gene>
    <name evidence="2" type="ORF">D5R95_02365</name>
</gene>
<evidence type="ECO:0000313" key="2">
    <source>
        <dbReference type="EMBL" id="RQD89278.1"/>
    </source>
</evidence>
<dbReference type="CDD" id="cd11378">
    <property type="entry name" value="DUF296"/>
    <property type="match status" value="1"/>
</dbReference>
<dbReference type="SUPFAM" id="SSF117856">
    <property type="entry name" value="AF0104/ALDC/Ptd012-like"/>
    <property type="match status" value="1"/>
</dbReference>
<reference evidence="2 3" key="1">
    <citation type="submission" date="2018-08" db="EMBL/GenBank/DDBJ databases">
        <title>The metabolism and importance of syntrophic acetate oxidation coupled to methane or sulfide production in haloalkaline environments.</title>
        <authorList>
            <person name="Timmers P.H.A."/>
            <person name="Vavourakis C.D."/>
            <person name="Sorokin D.Y."/>
            <person name="Sinninghe Damste J.S."/>
            <person name="Muyzer G."/>
            <person name="Stams A.J.M."/>
            <person name="Plugge C.M."/>
        </authorList>
    </citation>
    <scope>NUCLEOTIDE SEQUENCE [LARGE SCALE GENOMIC DNA]</scope>
    <source>
        <strain evidence="2">MSAO_Arc3</strain>
    </source>
</reference>
<dbReference type="PROSITE" id="PS51742">
    <property type="entry name" value="PPC"/>
    <property type="match status" value="1"/>
</dbReference>
<protein>
    <submittedName>
        <fullName evidence="2">DUF296 domain-containing protein</fullName>
    </submittedName>
</protein>
<feature type="domain" description="PPC" evidence="1">
    <location>
        <begin position="5"/>
        <end position="145"/>
    </location>
</feature>
<organism evidence="2 3">
    <name type="scientific">Methanosalsum natronophilum</name>
    <dbReference type="NCBI Taxonomy" id="768733"/>
    <lineage>
        <taxon>Archaea</taxon>
        <taxon>Methanobacteriati</taxon>
        <taxon>Methanobacteriota</taxon>
        <taxon>Stenosarchaea group</taxon>
        <taxon>Methanomicrobia</taxon>
        <taxon>Methanosarcinales</taxon>
        <taxon>Methanosarcinaceae</taxon>
        <taxon>Methanosalsum</taxon>
    </lineage>
</organism>